<comment type="caution">
    <text evidence="3">The sequence shown here is derived from an EMBL/GenBank/DDBJ whole genome shotgun (WGS) entry which is preliminary data.</text>
</comment>
<reference evidence="3" key="1">
    <citation type="journal article" date="2015" name="Nature">
        <title>Complex archaea that bridge the gap between prokaryotes and eukaryotes.</title>
        <authorList>
            <person name="Spang A."/>
            <person name="Saw J.H."/>
            <person name="Jorgensen S.L."/>
            <person name="Zaremba-Niedzwiedzka K."/>
            <person name="Martijn J."/>
            <person name="Lind A.E."/>
            <person name="van Eijk R."/>
            <person name="Schleper C."/>
            <person name="Guy L."/>
            <person name="Ettema T.J."/>
        </authorList>
    </citation>
    <scope>NUCLEOTIDE SEQUENCE</scope>
</reference>
<keyword evidence="1" id="KW-0472">Membrane</keyword>
<feature type="transmembrane region" description="Helical" evidence="1">
    <location>
        <begin position="83"/>
        <end position="107"/>
    </location>
</feature>
<dbReference type="EMBL" id="LAZR01000119">
    <property type="protein sequence ID" value="KKN89408.1"/>
    <property type="molecule type" value="Genomic_DNA"/>
</dbReference>
<gene>
    <name evidence="3" type="ORF">LCGC14_0239150</name>
</gene>
<accession>A0A0F9XCF2</accession>
<dbReference type="AlphaFoldDB" id="A0A0F9XCF2"/>
<evidence type="ECO:0000313" key="3">
    <source>
        <dbReference type="EMBL" id="KKN89408.1"/>
    </source>
</evidence>
<evidence type="ECO:0000256" key="1">
    <source>
        <dbReference type="SAM" id="Phobius"/>
    </source>
</evidence>
<keyword evidence="1" id="KW-0812">Transmembrane</keyword>
<dbReference type="InterPro" id="IPR003362">
    <property type="entry name" value="Bact_transf"/>
</dbReference>
<protein>
    <recommendedName>
        <fullName evidence="2">Bacterial sugar transferase domain-containing protein</fullName>
    </recommendedName>
</protein>
<evidence type="ECO:0000259" key="2">
    <source>
        <dbReference type="Pfam" id="PF02397"/>
    </source>
</evidence>
<organism evidence="3">
    <name type="scientific">marine sediment metagenome</name>
    <dbReference type="NCBI Taxonomy" id="412755"/>
    <lineage>
        <taxon>unclassified sequences</taxon>
        <taxon>metagenomes</taxon>
        <taxon>ecological metagenomes</taxon>
    </lineage>
</organism>
<sequence length="268" mass="30159">MDSKDTSMLEVEVARRPAYTSFGGDYVDGAEDLDFAADDSQAAWCRRTPEMTSLNINLPADAVVGGIRGVDGPGRMATCVRRVVEAVLGASALILLIPALLICAAIIKLSSKGPVVFTQTRLGKDGKPFKMYKLRTMRDNCERNGAVWASNDDPRVVGSCRWMRLSHIDELPQLINVLKGEMALVGPRPERGDILDDLEQYYPNIRQRLKILPGITGLSQIHWGYDTTPARFRHKLRTDLEYIHNRTWRMDLGIVVRTLPKFFDRWSK</sequence>
<dbReference type="PANTHER" id="PTHR30576:SF0">
    <property type="entry name" value="UNDECAPRENYL-PHOSPHATE N-ACETYLGALACTOSAMINYL 1-PHOSPHATE TRANSFERASE-RELATED"/>
    <property type="match status" value="1"/>
</dbReference>
<dbReference type="GO" id="GO:0016780">
    <property type="term" value="F:phosphotransferase activity, for other substituted phosphate groups"/>
    <property type="evidence" value="ECO:0007669"/>
    <property type="project" value="TreeGrafter"/>
</dbReference>
<feature type="domain" description="Bacterial sugar transferase" evidence="2">
    <location>
        <begin position="81"/>
        <end position="263"/>
    </location>
</feature>
<keyword evidence="1" id="KW-1133">Transmembrane helix</keyword>
<dbReference type="PANTHER" id="PTHR30576">
    <property type="entry name" value="COLANIC BIOSYNTHESIS UDP-GLUCOSE LIPID CARRIER TRANSFERASE"/>
    <property type="match status" value="1"/>
</dbReference>
<proteinExistence type="predicted"/>
<name>A0A0F9XCF2_9ZZZZ</name>
<dbReference type="Pfam" id="PF02397">
    <property type="entry name" value="Bac_transf"/>
    <property type="match status" value="1"/>
</dbReference>